<evidence type="ECO:0000256" key="1">
    <source>
        <dbReference type="ARBA" id="ARBA00004974"/>
    </source>
</evidence>
<feature type="domain" description="Thiamine pyrophosphate enzyme N-terminal TPP-binding" evidence="14">
    <location>
        <begin position="4"/>
        <end position="118"/>
    </location>
</feature>
<accession>A0ABR5SIX6</accession>
<dbReference type="Gene3D" id="3.40.50.970">
    <property type="match status" value="2"/>
</dbReference>
<keyword evidence="5 11" id="KW-0028">Amino-acid biosynthesis</keyword>
<evidence type="ECO:0000256" key="4">
    <source>
        <dbReference type="ARBA" id="ARBA00013145"/>
    </source>
</evidence>
<protein>
    <recommendedName>
        <fullName evidence="4 11">Acetolactate synthase</fullName>
        <ecNumber evidence="4 11">2.2.1.6</ecNumber>
    </recommendedName>
</protein>
<comment type="cofactor">
    <cofactor evidence="11">
        <name>thiamine diphosphate</name>
        <dbReference type="ChEBI" id="CHEBI:58937"/>
    </cofactor>
    <text evidence="11">Binds 1 thiamine pyrophosphate per subunit.</text>
</comment>
<evidence type="ECO:0000256" key="6">
    <source>
        <dbReference type="ARBA" id="ARBA00022679"/>
    </source>
</evidence>
<keyword evidence="16" id="KW-1185">Reference proteome</keyword>
<evidence type="ECO:0000256" key="10">
    <source>
        <dbReference type="ARBA" id="ARBA00023304"/>
    </source>
</evidence>
<evidence type="ECO:0000256" key="7">
    <source>
        <dbReference type="ARBA" id="ARBA00022723"/>
    </source>
</evidence>
<dbReference type="RefSeq" id="WP_085052542.1">
    <property type="nucleotide sequence ID" value="NZ_LNQR01000068.1"/>
</dbReference>
<comment type="similarity">
    <text evidence="3 11">Belongs to the TPP enzyme family.</text>
</comment>
<sequence>MKVSGAEIVVESLKKEGVTHIFGYPGGVVLNLFDYLYDAKDIKLILTRHEQGATHMADGYARSSGKVGVALVTSGPGATNTVTGIATAAMDSIPIVVLTGQVPTMLIGNDAFQEADIVGITRPCTKYNYLVKNIDDLAPTIREAFHIASSGRPGPVLIDLPKDISAGTGNFNWPEKIQIRSYNPTVEGNRKMIEKAVDEIAKSKKPVIIAGGGVILSNASDELRELAELTQVPVITTLMGIGSFPSVHPLSLGMPGMHGTYYANMAIQDSDLIVAVGMRFDDRVTGKISAFAPHATIVHIDIDPTSIRKNVHVDIPIVGDSKNILTTLNQIVRTQQKTQWTEIRKAWLKQLDDWKQLKPMSYKYSDTVIKPQYVIEKLYEATGGDAIITTEVGQNQMWAAQFFKFDKPRTFLTSGGLGTMGYGFPAAIGAQVANPDKTVIDIAGDGSIQMNIQELATAVVYELPVKVAILNNRYLGMVRQWQEMFFNERYSHSNLNVVPDFVKVAEAYSAVGLRAEKPSDVEPVIREALKTKKPVFMDFVIDWKEKVFPMVPAGAAIDQMIFDEEEPKKEKETKKLKAVK</sequence>
<dbReference type="InterPro" id="IPR012000">
    <property type="entry name" value="Thiamin_PyroP_enz_cen_dom"/>
</dbReference>
<dbReference type="Proteomes" id="UP000060487">
    <property type="component" value="Unassembled WGS sequence"/>
</dbReference>
<comment type="pathway">
    <text evidence="1 11">Amino-acid biosynthesis; L-isoleucine biosynthesis; L-isoleucine from 2-oxobutanoate: step 1/4.</text>
</comment>
<feature type="domain" description="Thiamine pyrophosphate enzyme central" evidence="12">
    <location>
        <begin position="193"/>
        <end position="328"/>
    </location>
</feature>
<dbReference type="InterPro" id="IPR012001">
    <property type="entry name" value="Thiamin_PyroP_enz_TPP-bd_dom"/>
</dbReference>
<dbReference type="Pfam" id="PF02776">
    <property type="entry name" value="TPP_enzyme_N"/>
    <property type="match status" value="1"/>
</dbReference>
<evidence type="ECO:0000256" key="2">
    <source>
        <dbReference type="ARBA" id="ARBA00005025"/>
    </source>
</evidence>
<keyword evidence="7 11" id="KW-0479">Metal-binding</keyword>
<dbReference type="SUPFAM" id="SSF52518">
    <property type="entry name" value="Thiamin diphosphate-binding fold (THDP-binding)"/>
    <property type="match status" value="2"/>
</dbReference>
<feature type="domain" description="Thiamine pyrophosphate enzyme TPP-binding" evidence="13">
    <location>
        <begin position="392"/>
        <end position="538"/>
    </location>
</feature>
<reference evidence="15 16" key="1">
    <citation type="submission" date="2015-11" db="EMBL/GenBank/DDBJ databases">
        <authorList>
            <person name="Lin W."/>
        </authorList>
    </citation>
    <scope>NUCLEOTIDE SEQUENCE [LARGE SCALE GENOMIC DNA]</scope>
    <source>
        <strain evidence="15 16">HCH-1</strain>
    </source>
</reference>
<evidence type="ECO:0000259" key="12">
    <source>
        <dbReference type="Pfam" id="PF00205"/>
    </source>
</evidence>
<comment type="pathway">
    <text evidence="2 11">Amino-acid biosynthesis; L-valine biosynthesis; L-valine from pyruvate: step 1/4.</text>
</comment>
<dbReference type="Gene3D" id="3.40.50.1220">
    <property type="entry name" value="TPP-binding domain"/>
    <property type="match status" value="1"/>
</dbReference>
<proteinExistence type="inferred from homology"/>
<dbReference type="CDD" id="cd07035">
    <property type="entry name" value="TPP_PYR_POX_like"/>
    <property type="match status" value="1"/>
</dbReference>
<keyword evidence="10 11" id="KW-0100">Branched-chain amino acid biosynthesis</keyword>
<dbReference type="InterPro" id="IPR045229">
    <property type="entry name" value="TPP_enz"/>
</dbReference>
<dbReference type="EMBL" id="LNQR01000068">
    <property type="protein sequence ID" value="KWT84436.1"/>
    <property type="molecule type" value="Genomic_DNA"/>
</dbReference>
<organism evidence="15 16">
    <name type="scientific">Candidatus Magnetominusculus xianensis</name>
    <dbReference type="NCBI Taxonomy" id="1748249"/>
    <lineage>
        <taxon>Bacteria</taxon>
        <taxon>Pseudomonadati</taxon>
        <taxon>Nitrospirota</taxon>
        <taxon>Nitrospiria</taxon>
        <taxon>Nitrospirales</taxon>
        <taxon>Nitrospiraceae</taxon>
        <taxon>Candidatus Magnetominusculus</taxon>
    </lineage>
</organism>
<dbReference type="GO" id="GO:0003984">
    <property type="term" value="F:acetolactate synthase activity"/>
    <property type="evidence" value="ECO:0007669"/>
    <property type="project" value="UniProtKB-EC"/>
</dbReference>
<dbReference type="Pfam" id="PF02775">
    <property type="entry name" value="TPP_enzyme_C"/>
    <property type="match status" value="1"/>
</dbReference>
<dbReference type="SUPFAM" id="SSF52467">
    <property type="entry name" value="DHS-like NAD/FAD-binding domain"/>
    <property type="match status" value="1"/>
</dbReference>
<dbReference type="EC" id="2.2.1.6" evidence="4 11"/>
<evidence type="ECO:0000256" key="8">
    <source>
        <dbReference type="ARBA" id="ARBA00022842"/>
    </source>
</evidence>
<dbReference type="InterPro" id="IPR011766">
    <property type="entry name" value="TPP_enzyme_TPP-bd"/>
</dbReference>
<comment type="cofactor">
    <cofactor evidence="11">
        <name>Mg(2+)</name>
        <dbReference type="ChEBI" id="CHEBI:18420"/>
    </cofactor>
    <text evidence="11">Binds 1 Mg(2+) ion per subunit.</text>
</comment>
<dbReference type="NCBIfam" id="TIGR00118">
    <property type="entry name" value="acolac_lg"/>
    <property type="match status" value="1"/>
</dbReference>
<dbReference type="Pfam" id="PF00205">
    <property type="entry name" value="TPP_enzyme_M"/>
    <property type="match status" value="1"/>
</dbReference>
<keyword evidence="9 11" id="KW-0786">Thiamine pyrophosphate</keyword>
<evidence type="ECO:0000313" key="16">
    <source>
        <dbReference type="Proteomes" id="UP000060487"/>
    </source>
</evidence>
<evidence type="ECO:0000256" key="11">
    <source>
        <dbReference type="RuleBase" id="RU003591"/>
    </source>
</evidence>
<evidence type="ECO:0000259" key="14">
    <source>
        <dbReference type="Pfam" id="PF02776"/>
    </source>
</evidence>
<gene>
    <name evidence="15" type="primary">ilvI</name>
    <name evidence="15" type="ORF">ASN18_1933</name>
</gene>
<dbReference type="InterPro" id="IPR029061">
    <property type="entry name" value="THDP-binding"/>
</dbReference>
<dbReference type="PANTHER" id="PTHR18968">
    <property type="entry name" value="THIAMINE PYROPHOSPHATE ENZYMES"/>
    <property type="match status" value="1"/>
</dbReference>
<keyword evidence="6 11" id="KW-0808">Transferase</keyword>
<dbReference type="PANTHER" id="PTHR18968:SF13">
    <property type="entry name" value="ACETOLACTATE SYNTHASE CATALYTIC SUBUNIT, MITOCHONDRIAL"/>
    <property type="match status" value="1"/>
</dbReference>
<dbReference type="InterPro" id="IPR039368">
    <property type="entry name" value="AHAS_TPP"/>
</dbReference>
<dbReference type="InterPro" id="IPR000399">
    <property type="entry name" value="TPP-bd_CS"/>
</dbReference>
<keyword evidence="8 11" id="KW-0460">Magnesium</keyword>
<evidence type="ECO:0000259" key="13">
    <source>
        <dbReference type="Pfam" id="PF02775"/>
    </source>
</evidence>
<dbReference type="PROSITE" id="PS00187">
    <property type="entry name" value="TPP_ENZYMES"/>
    <property type="match status" value="1"/>
</dbReference>
<evidence type="ECO:0000256" key="3">
    <source>
        <dbReference type="ARBA" id="ARBA00007812"/>
    </source>
</evidence>
<dbReference type="InterPro" id="IPR012846">
    <property type="entry name" value="Acetolactate_synth_lsu"/>
</dbReference>
<evidence type="ECO:0000256" key="9">
    <source>
        <dbReference type="ARBA" id="ARBA00023052"/>
    </source>
</evidence>
<comment type="catalytic activity">
    <reaction evidence="11">
        <text>2 pyruvate + H(+) = (2S)-2-acetolactate + CO2</text>
        <dbReference type="Rhea" id="RHEA:25249"/>
        <dbReference type="ChEBI" id="CHEBI:15361"/>
        <dbReference type="ChEBI" id="CHEBI:15378"/>
        <dbReference type="ChEBI" id="CHEBI:16526"/>
        <dbReference type="ChEBI" id="CHEBI:58476"/>
        <dbReference type="EC" id="2.2.1.6"/>
    </reaction>
</comment>
<name>A0ABR5SIX6_9BACT</name>
<comment type="caution">
    <text evidence="15">The sequence shown here is derived from an EMBL/GenBank/DDBJ whole genome shotgun (WGS) entry which is preliminary data.</text>
</comment>
<dbReference type="CDD" id="cd02015">
    <property type="entry name" value="TPP_AHAS"/>
    <property type="match status" value="1"/>
</dbReference>
<evidence type="ECO:0000256" key="5">
    <source>
        <dbReference type="ARBA" id="ARBA00022605"/>
    </source>
</evidence>
<evidence type="ECO:0000313" key="15">
    <source>
        <dbReference type="EMBL" id="KWT84436.1"/>
    </source>
</evidence>
<dbReference type="InterPro" id="IPR029035">
    <property type="entry name" value="DHS-like_NAD/FAD-binding_dom"/>
</dbReference>